<evidence type="ECO:0000256" key="5">
    <source>
        <dbReference type="ARBA" id="ARBA00023136"/>
    </source>
</evidence>
<dbReference type="GO" id="GO:0005886">
    <property type="term" value="C:plasma membrane"/>
    <property type="evidence" value="ECO:0007669"/>
    <property type="project" value="UniProtKB-SubCell"/>
</dbReference>
<dbReference type="PANTHER" id="PTHR35007">
    <property type="entry name" value="INTEGRAL MEMBRANE PROTEIN-RELATED"/>
    <property type="match status" value="1"/>
</dbReference>
<evidence type="ECO:0000313" key="9">
    <source>
        <dbReference type="Proteomes" id="UP000501868"/>
    </source>
</evidence>
<proteinExistence type="predicted"/>
<keyword evidence="2" id="KW-1003">Cell membrane</keyword>
<gene>
    <name evidence="8" type="ORF">HFZ78_10485</name>
</gene>
<feature type="transmembrane region" description="Helical" evidence="6">
    <location>
        <begin position="112"/>
        <end position="145"/>
    </location>
</feature>
<evidence type="ECO:0000256" key="6">
    <source>
        <dbReference type="SAM" id="Phobius"/>
    </source>
</evidence>
<dbReference type="EMBL" id="CP051128">
    <property type="protein sequence ID" value="QIZ07079.1"/>
    <property type="molecule type" value="Genomic_DNA"/>
</dbReference>
<dbReference type="InterPro" id="IPR018076">
    <property type="entry name" value="T2SS_GspF_dom"/>
</dbReference>
<evidence type="ECO:0000256" key="2">
    <source>
        <dbReference type="ARBA" id="ARBA00022475"/>
    </source>
</evidence>
<evidence type="ECO:0000256" key="1">
    <source>
        <dbReference type="ARBA" id="ARBA00004651"/>
    </source>
</evidence>
<keyword evidence="3 6" id="KW-0812">Transmembrane</keyword>
<dbReference type="AlphaFoldDB" id="A0A6H1P0J5"/>
<evidence type="ECO:0000256" key="3">
    <source>
        <dbReference type="ARBA" id="ARBA00022692"/>
    </source>
</evidence>
<dbReference type="Pfam" id="PF00482">
    <property type="entry name" value="T2SSF"/>
    <property type="match status" value="1"/>
</dbReference>
<protein>
    <submittedName>
        <fullName evidence="8">Type II secretion system F family protein</fullName>
    </submittedName>
</protein>
<feature type="transmembrane region" description="Helical" evidence="6">
    <location>
        <begin position="278"/>
        <end position="302"/>
    </location>
</feature>
<evidence type="ECO:0000259" key="7">
    <source>
        <dbReference type="Pfam" id="PF00482"/>
    </source>
</evidence>
<dbReference type="PANTHER" id="PTHR35007:SF2">
    <property type="entry name" value="PILUS ASSEMBLE PROTEIN"/>
    <property type="match status" value="1"/>
</dbReference>
<accession>A0A6H1P0J5</accession>
<reference evidence="8 9" key="2">
    <citation type="submission" date="2020-04" db="EMBL/GenBank/DDBJ databases">
        <authorList>
            <person name="Fomenkov A."/>
            <person name="Anton B.P."/>
            <person name="Roberts R.J."/>
        </authorList>
    </citation>
    <scope>NUCLEOTIDE SEQUENCE [LARGE SCALE GENOMIC DNA]</scope>
    <source>
        <strain evidence="8 9">S2</strain>
    </source>
</reference>
<organism evidence="8 9">
    <name type="scientific">Priestia megaterium</name>
    <name type="common">Bacillus megaterium</name>
    <dbReference type="NCBI Taxonomy" id="1404"/>
    <lineage>
        <taxon>Bacteria</taxon>
        <taxon>Bacillati</taxon>
        <taxon>Bacillota</taxon>
        <taxon>Bacilli</taxon>
        <taxon>Bacillales</taxon>
        <taxon>Bacillaceae</taxon>
        <taxon>Priestia</taxon>
    </lineage>
</organism>
<sequence>MIYLFLFLTVTFCIYGLLSLRTEKNVVVQERLNYFLSSEQKIKEEKTQTQEKHQSFYKRLIKPILLDFKKNFNKRISDEKEEKIDMKLQRAGNPFGMTPVDFRLVQTAFICILPMIFAGYAFLLNVGAGVGVVFVLFGFLTGLFVPNHYLKSKTKTRSKNALREFPDILDLLTVSLEAGLGFDAAITKVVSKKEGVLAYEFQRCLEEICIGKTRREALSGIRDRLDVDVIRSFISSILQAEKLGIGMVRVLRVQSNEVREQRKQRAEETAMKAPIKMLFPLILFIFPSLFIVLLGPAILQILETFKNS</sequence>
<evidence type="ECO:0000313" key="8">
    <source>
        <dbReference type="EMBL" id="QIZ07079.1"/>
    </source>
</evidence>
<keyword evidence="4 6" id="KW-1133">Transmembrane helix</keyword>
<reference evidence="8 9" key="1">
    <citation type="submission" date="2020-04" db="EMBL/GenBank/DDBJ databases">
        <title>Genome-Wide Identification of 5-Methylcytosine Sites in Bacterial Genomes By High-Throughput Sequencing of MspJI Restriction Fragments.</title>
        <authorList>
            <person name="Wu V."/>
        </authorList>
    </citation>
    <scope>NUCLEOTIDE SEQUENCE [LARGE SCALE GENOMIC DNA]</scope>
    <source>
        <strain evidence="8 9">S2</strain>
    </source>
</reference>
<evidence type="ECO:0000256" key="4">
    <source>
        <dbReference type="ARBA" id="ARBA00022989"/>
    </source>
</evidence>
<comment type="subcellular location">
    <subcellularLocation>
        <location evidence="1">Cell membrane</location>
        <topology evidence="1">Multi-pass membrane protein</topology>
    </subcellularLocation>
</comment>
<feature type="domain" description="Type II secretion system protein GspF" evidence="7">
    <location>
        <begin position="169"/>
        <end position="294"/>
    </location>
</feature>
<name>A0A6H1P0J5_PRIMG</name>
<dbReference type="Proteomes" id="UP000501868">
    <property type="component" value="Chromosome"/>
</dbReference>
<keyword evidence="5 6" id="KW-0472">Membrane</keyword>